<evidence type="ECO:0000256" key="5">
    <source>
        <dbReference type="ARBA" id="ARBA00022475"/>
    </source>
</evidence>
<comment type="subcellular location">
    <subcellularLocation>
        <location evidence="1">Cell membrane</location>
        <topology evidence="1">Multi-pass membrane protein</topology>
    </subcellularLocation>
</comment>
<gene>
    <name evidence="11" type="ORF">IAA93_03960</name>
</gene>
<organism evidence="11 12">
    <name type="scientific">Candidatus Avibacteroides avistercoris</name>
    <dbReference type="NCBI Taxonomy" id="2840690"/>
    <lineage>
        <taxon>Bacteria</taxon>
        <taxon>Pseudomonadati</taxon>
        <taxon>Bacteroidota</taxon>
        <taxon>Bacteroidia</taxon>
        <taxon>Bacteroidales</taxon>
        <taxon>Bacteroidaceae</taxon>
        <taxon>Bacteroidaceae incertae sedis</taxon>
        <taxon>Candidatus Avibacteroides</taxon>
    </lineage>
</organism>
<accession>A0A9D2ZUU2</accession>
<reference evidence="11" key="2">
    <citation type="submission" date="2021-04" db="EMBL/GenBank/DDBJ databases">
        <authorList>
            <person name="Gilroy R."/>
        </authorList>
    </citation>
    <scope>NUCLEOTIDE SEQUENCE</scope>
    <source>
        <strain evidence="11">MalCec1-1739</strain>
    </source>
</reference>
<dbReference type="InterPro" id="IPR048279">
    <property type="entry name" value="MdtK-like"/>
</dbReference>
<evidence type="ECO:0000256" key="10">
    <source>
        <dbReference type="SAM" id="Phobius"/>
    </source>
</evidence>
<dbReference type="PANTHER" id="PTHR43823:SF3">
    <property type="entry name" value="MULTIDRUG EXPORT PROTEIN MEPA"/>
    <property type="match status" value="1"/>
</dbReference>
<feature type="transmembrane region" description="Helical" evidence="10">
    <location>
        <begin position="365"/>
        <end position="386"/>
    </location>
</feature>
<dbReference type="AlphaFoldDB" id="A0A9D2ZUU2"/>
<keyword evidence="4" id="KW-0813">Transport</keyword>
<evidence type="ECO:0000313" key="11">
    <source>
        <dbReference type="EMBL" id="HJD52866.1"/>
    </source>
</evidence>
<dbReference type="GO" id="GO:0046677">
    <property type="term" value="P:response to antibiotic"/>
    <property type="evidence" value="ECO:0007669"/>
    <property type="project" value="UniProtKB-KW"/>
</dbReference>
<evidence type="ECO:0000256" key="4">
    <source>
        <dbReference type="ARBA" id="ARBA00022448"/>
    </source>
</evidence>
<feature type="transmembrane region" description="Helical" evidence="10">
    <location>
        <begin position="239"/>
        <end position="263"/>
    </location>
</feature>
<keyword evidence="6 10" id="KW-0812">Transmembrane</keyword>
<evidence type="ECO:0000256" key="7">
    <source>
        <dbReference type="ARBA" id="ARBA00022989"/>
    </source>
</evidence>
<dbReference type="InterPro" id="IPR045070">
    <property type="entry name" value="MATE_MepA-like"/>
</dbReference>
<evidence type="ECO:0000256" key="2">
    <source>
        <dbReference type="ARBA" id="ARBA00008417"/>
    </source>
</evidence>
<keyword evidence="7 10" id="KW-1133">Transmembrane helix</keyword>
<protein>
    <recommendedName>
        <fullName evidence="3">Multidrug export protein MepA</fullName>
    </recommendedName>
</protein>
<evidence type="ECO:0000256" key="8">
    <source>
        <dbReference type="ARBA" id="ARBA00023136"/>
    </source>
</evidence>
<dbReference type="InterPro" id="IPR051327">
    <property type="entry name" value="MATE_MepA_subfamily"/>
</dbReference>
<feature type="transmembrane region" description="Helical" evidence="10">
    <location>
        <begin position="97"/>
        <end position="120"/>
    </location>
</feature>
<keyword evidence="9" id="KW-0046">Antibiotic resistance</keyword>
<dbReference type="PANTHER" id="PTHR43823">
    <property type="entry name" value="SPORULATION PROTEIN YKVU"/>
    <property type="match status" value="1"/>
</dbReference>
<dbReference type="InterPro" id="IPR002528">
    <property type="entry name" value="MATE_fam"/>
</dbReference>
<feature type="transmembrane region" description="Helical" evidence="10">
    <location>
        <begin position="200"/>
        <end position="219"/>
    </location>
</feature>
<dbReference type="Proteomes" id="UP000787625">
    <property type="component" value="Unassembled WGS sequence"/>
</dbReference>
<feature type="transmembrane region" description="Helical" evidence="10">
    <location>
        <begin position="52"/>
        <end position="76"/>
    </location>
</feature>
<evidence type="ECO:0000256" key="1">
    <source>
        <dbReference type="ARBA" id="ARBA00004651"/>
    </source>
</evidence>
<dbReference type="GO" id="GO:0005886">
    <property type="term" value="C:plasma membrane"/>
    <property type="evidence" value="ECO:0007669"/>
    <property type="project" value="UniProtKB-SubCell"/>
</dbReference>
<evidence type="ECO:0000313" key="12">
    <source>
        <dbReference type="Proteomes" id="UP000787625"/>
    </source>
</evidence>
<comment type="similarity">
    <text evidence="2">Belongs to the multi antimicrobial extrusion (MATE) (TC 2.A.66.1) family. MepA subfamily.</text>
</comment>
<feature type="transmembrane region" description="Helical" evidence="10">
    <location>
        <begin position="20"/>
        <end position="40"/>
    </location>
</feature>
<proteinExistence type="inferred from homology"/>
<dbReference type="GO" id="GO:0015297">
    <property type="term" value="F:antiporter activity"/>
    <property type="evidence" value="ECO:0007669"/>
    <property type="project" value="InterPro"/>
</dbReference>
<feature type="transmembrane region" description="Helical" evidence="10">
    <location>
        <begin position="421"/>
        <end position="439"/>
    </location>
</feature>
<evidence type="ECO:0000256" key="6">
    <source>
        <dbReference type="ARBA" id="ARBA00022692"/>
    </source>
</evidence>
<feature type="transmembrane region" description="Helical" evidence="10">
    <location>
        <begin position="173"/>
        <end position="194"/>
    </location>
</feature>
<feature type="transmembrane region" description="Helical" evidence="10">
    <location>
        <begin position="393"/>
        <end position="415"/>
    </location>
</feature>
<keyword evidence="8 10" id="KW-0472">Membrane</keyword>
<dbReference type="EMBL" id="DWUP01000082">
    <property type="protein sequence ID" value="HJD52866.1"/>
    <property type="molecule type" value="Genomic_DNA"/>
</dbReference>
<dbReference type="CDD" id="cd13143">
    <property type="entry name" value="MATE_MepA_like"/>
    <property type="match status" value="1"/>
</dbReference>
<evidence type="ECO:0000256" key="3">
    <source>
        <dbReference type="ARBA" id="ARBA00022106"/>
    </source>
</evidence>
<keyword evidence="5" id="KW-1003">Cell membrane</keyword>
<dbReference type="NCBIfam" id="TIGR00797">
    <property type="entry name" value="matE"/>
    <property type="match status" value="1"/>
</dbReference>
<feature type="transmembrane region" description="Helical" evidence="10">
    <location>
        <begin position="275"/>
        <end position="296"/>
    </location>
</feature>
<feature type="transmembrane region" description="Helical" evidence="10">
    <location>
        <begin position="324"/>
        <end position="345"/>
    </location>
</feature>
<dbReference type="PIRSF" id="PIRSF006603">
    <property type="entry name" value="DinF"/>
    <property type="match status" value="1"/>
</dbReference>
<name>A0A9D2ZUU2_9BACT</name>
<comment type="caution">
    <text evidence="11">The sequence shown here is derived from an EMBL/GenBank/DDBJ whole genome shotgun (WGS) entry which is preliminary data.</text>
</comment>
<feature type="transmembrane region" description="Helical" evidence="10">
    <location>
        <begin position="140"/>
        <end position="161"/>
    </location>
</feature>
<dbReference type="GO" id="GO:0042910">
    <property type="term" value="F:xenobiotic transmembrane transporter activity"/>
    <property type="evidence" value="ECO:0007669"/>
    <property type="project" value="InterPro"/>
</dbReference>
<reference evidence="11" key="1">
    <citation type="journal article" date="2021" name="PeerJ">
        <title>Extensive microbial diversity within the chicken gut microbiome revealed by metagenomics and culture.</title>
        <authorList>
            <person name="Gilroy R."/>
            <person name="Ravi A."/>
            <person name="Getino M."/>
            <person name="Pursley I."/>
            <person name="Horton D.L."/>
            <person name="Alikhan N.F."/>
            <person name="Baker D."/>
            <person name="Gharbi K."/>
            <person name="Hall N."/>
            <person name="Watson M."/>
            <person name="Adriaenssens E.M."/>
            <person name="Foster-Nyarko E."/>
            <person name="Jarju S."/>
            <person name="Secka A."/>
            <person name="Antonio M."/>
            <person name="Oren A."/>
            <person name="Chaudhuri R.R."/>
            <person name="La Ragione R."/>
            <person name="Hildebrand F."/>
            <person name="Pallen M.J."/>
        </authorList>
    </citation>
    <scope>NUCLEOTIDE SEQUENCE</scope>
    <source>
        <strain evidence="11">MalCec1-1739</strain>
    </source>
</reference>
<dbReference type="Pfam" id="PF01554">
    <property type="entry name" value="MatE"/>
    <property type="match status" value="2"/>
</dbReference>
<evidence type="ECO:0000256" key="9">
    <source>
        <dbReference type="ARBA" id="ARBA00023251"/>
    </source>
</evidence>
<sequence>MNMEQKSPTVLGKEPIGKLLIQYSIPAIIAMTASSLYNMIDSIFIGHGVGPLAISGLALTFPLMNLSAAFGSLVGVGASTLMSVKLGQKDYQTAQKVLGNVILLNLIIGAIYTVIMFIFLDDVLKIFGSSPDTHGYAKDFMEIILAGNIVTHSYLGLNSVLRASGHPKQAMMATILTVVINAILAPLFIFVFGWGIRGAASATIIAQVISLAWQFHTFLDKRELIHIQRGIFKLKRKIVVNSISIGMAPFLMNLASCFIVILINLGLKKHGGDLAIGAYGIVNRIAFLFIMIVLGFNQGMQPIAGYNYGARLYGRVIEVLKKTIFLATCATTAGFLISELIPGLVVNIFTTDHELTAIAARGLKIVLMFYPIVGFQMVTSNFFQCIGMAKKAIFLSVTRQCLFLIPCLIILPNFWGQDGVWFSMPLCDFVASLLAFFMLRREIRKFKSGNVKATI</sequence>